<dbReference type="Gene3D" id="3.30.420.10">
    <property type="entry name" value="Ribonuclease H-like superfamily/Ribonuclease H"/>
    <property type="match status" value="1"/>
</dbReference>
<comment type="caution">
    <text evidence="2">The sequence shown here is derived from an EMBL/GenBank/DDBJ whole genome shotgun (WGS) entry which is preliminary data.</text>
</comment>
<dbReference type="PANTHER" id="PTHR47074">
    <property type="entry name" value="BNAC02G40300D PROTEIN"/>
    <property type="match status" value="1"/>
</dbReference>
<proteinExistence type="predicted"/>
<evidence type="ECO:0000259" key="1">
    <source>
        <dbReference type="Pfam" id="PF13456"/>
    </source>
</evidence>
<evidence type="ECO:0000313" key="2">
    <source>
        <dbReference type="EMBL" id="KAK9035058.1"/>
    </source>
</evidence>
<feature type="domain" description="RNase H type-1" evidence="1">
    <location>
        <begin position="131"/>
        <end position="249"/>
    </location>
</feature>
<dbReference type="InterPro" id="IPR052929">
    <property type="entry name" value="RNase_H-like_EbsB-rel"/>
</dbReference>
<accession>A0ABR2TC88</accession>
<evidence type="ECO:0000313" key="3">
    <source>
        <dbReference type="Proteomes" id="UP001396334"/>
    </source>
</evidence>
<keyword evidence="3" id="KW-1185">Reference proteome</keyword>
<dbReference type="CDD" id="cd06222">
    <property type="entry name" value="RNase_H_like"/>
    <property type="match status" value="1"/>
</dbReference>
<dbReference type="SUPFAM" id="SSF53098">
    <property type="entry name" value="Ribonuclease H-like"/>
    <property type="match status" value="1"/>
</dbReference>
<reference evidence="2 3" key="1">
    <citation type="journal article" date="2024" name="G3 (Bethesda)">
        <title>Genome assembly of Hibiscus sabdariffa L. provides insights into metabolisms of medicinal natural products.</title>
        <authorList>
            <person name="Kim T."/>
        </authorList>
    </citation>
    <scope>NUCLEOTIDE SEQUENCE [LARGE SCALE GENOMIC DNA]</scope>
    <source>
        <strain evidence="2">TK-2024</strain>
        <tissue evidence="2">Old leaves</tissue>
    </source>
</reference>
<protein>
    <recommendedName>
        <fullName evidence="1">RNase H type-1 domain-containing protein</fullName>
    </recommendedName>
</protein>
<dbReference type="InterPro" id="IPR002156">
    <property type="entry name" value="RNaseH_domain"/>
</dbReference>
<dbReference type="EMBL" id="JBBPBN010000006">
    <property type="protein sequence ID" value="KAK9035058.1"/>
    <property type="molecule type" value="Genomic_DNA"/>
</dbReference>
<dbReference type="PANTHER" id="PTHR47074:SF61">
    <property type="entry name" value="RNASE H TYPE-1 DOMAIN-CONTAINING PROTEIN"/>
    <property type="match status" value="1"/>
</dbReference>
<dbReference type="InterPro" id="IPR044730">
    <property type="entry name" value="RNase_H-like_dom_plant"/>
</dbReference>
<dbReference type="InterPro" id="IPR036397">
    <property type="entry name" value="RNaseH_sf"/>
</dbReference>
<gene>
    <name evidence="2" type="ORF">V6N11_077109</name>
</gene>
<sequence length="279" mass="31534">MNINTSCTLCNLEAESVEHLFLSCPFTYNVLAGLGLDLPLITDDQNWLQWLASVYKKLSCYQRKLLIVSFWAIWFMRNKKKHEGTKESAWQTINFISTQMREFEAVAVGVDHRQKPLPRWTPPRSGIIKANFDASIDAARHSSVAGIVLRNSEGLIMGAGTFPFPHVSNVEMAEARACEKAVSLCKDLGFRNVVIEGDALTVINKIERDNSEIWALVANIHLLKRNFESITFNYVNRLGNNAAHILAKEGRLFSFPKIWIEDAPPRVEETAQKDINQST</sequence>
<dbReference type="Proteomes" id="UP001396334">
    <property type="component" value="Unassembled WGS sequence"/>
</dbReference>
<organism evidence="2 3">
    <name type="scientific">Hibiscus sabdariffa</name>
    <name type="common">roselle</name>
    <dbReference type="NCBI Taxonomy" id="183260"/>
    <lineage>
        <taxon>Eukaryota</taxon>
        <taxon>Viridiplantae</taxon>
        <taxon>Streptophyta</taxon>
        <taxon>Embryophyta</taxon>
        <taxon>Tracheophyta</taxon>
        <taxon>Spermatophyta</taxon>
        <taxon>Magnoliopsida</taxon>
        <taxon>eudicotyledons</taxon>
        <taxon>Gunneridae</taxon>
        <taxon>Pentapetalae</taxon>
        <taxon>rosids</taxon>
        <taxon>malvids</taxon>
        <taxon>Malvales</taxon>
        <taxon>Malvaceae</taxon>
        <taxon>Malvoideae</taxon>
        <taxon>Hibiscus</taxon>
    </lineage>
</organism>
<dbReference type="InterPro" id="IPR012337">
    <property type="entry name" value="RNaseH-like_sf"/>
</dbReference>
<dbReference type="Pfam" id="PF13456">
    <property type="entry name" value="RVT_3"/>
    <property type="match status" value="1"/>
</dbReference>
<name>A0ABR2TC88_9ROSI</name>